<keyword evidence="4" id="KW-1185">Reference proteome</keyword>
<dbReference type="SUPFAM" id="SSF47473">
    <property type="entry name" value="EF-hand"/>
    <property type="match status" value="1"/>
</dbReference>
<feature type="compositionally biased region" description="Polar residues" evidence="1">
    <location>
        <begin position="238"/>
        <end position="258"/>
    </location>
</feature>
<name>A0ABQ9XUD3_9EUKA</name>
<feature type="compositionally biased region" description="Basic and acidic residues" evidence="1">
    <location>
        <begin position="331"/>
        <end position="341"/>
    </location>
</feature>
<comment type="caution">
    <text evidence="3">The sequence shown here is derived from an EMBL/GenBank/DDBJ whole genome shotgun (WGS) entry which is preliminary data.</text>
</comment>
<dbReference type="Proteomes" id="UP001281761">
    <property type="component" value="Unassembled WGS sequence"/>
</dbReference>
<feature type="compositionally biased region" description="Polar residues" evidence="1">
    <location>
        <begin position="179"/>
        <end position="191"/>
    </location>
</feature>
<evidence type="ECO:0000256" key="1">
    <source>
        <dbReference type="SAM" id="MobiDB-lite"/>
    </source>
</evidence>
<protein>
    <recommendedName>
        <fullName evidence="2">EF-hand domain-containing protein</fullName>
    </recommendedName>
</protein>
<dbReference type="PROSITE" id="PS50222">
    <property type="entry name" value="EF_HAND_2"/>
    <property type="match status" value="1"/>
</dbReference>
<feature type="compositionally biased region" description="Basic and acidic residues" evidence="1">
    <location>
        <begin position="148"/>
        <end position="157"/>
    </location>
</feature>
<sequence>MFSSTTRFSPTKTTKKTVRPPSAPRKTLRNTNLVTQSYYNIGSQLAQNDQTKLYKLFSLMDSSRKGELYPDSLRKALGSAGIGLDPVFIDVCVRDYAHEQGGNAAKVKYNDFVKKCEKIYEQKTTQIDQEQTRSESAKRRPVSSQHNTSHDRRDGSMTERSSSSRTSNRGIEQGHNKNDGSLTERSGRSSNTQTPRTSRTSHQTPTSSRTRQTTTTSSTSTTSKVPSLKPFKEESPSTERSLTSRSVSSVNKNHSGQRTLGKPAHLPDDLKKRILRDTTAKRLGIALNSMDTARDGRIDLTSFEHALTSCGVHLKKDELNRIQNSITPHTQKSESQSKETPSKSAPSDTHADSAAKPPLPPTPQRQRSQSARIHKMNEETTEDLTPRFHRRTVDTIHQMEDAAAAKDQKQREENRQEIDYLAFLSSLSTTVSKSISDALTSPRAYFRESLSDPSALLSPRNLHPVQRQSVDNKKTQLQPLPHSIERRMALYQKNVSVDVVTHSDHKYDRDDRTNFLSPRAQPSHGDIIAHEGSELVDFQRKNEGVRIVEQTQARVDHIDSLFKGTMEPPKPEKKASPISTKYSSSDILNQKPPKSQDGCALVSWDGQTVLRPRSAPRQSLSQVSTISFTASPDLEPSQPKRALSASRVRANESNRGEMMRDEVLLNEKSVTMHRTKRHYQEPSVMKDYIKGGLPVRSRFAKDVEGSPSDGVQAS</sequence>
<reference evidence="3 4" key="1">
    <citation type="journal article" date="2022" name="bioRxiv">
        <title>Genomics of Preaxostyla Flagellates Illuminates Evolutionary Transitions and the Path Towards Mitochondrial Loss.</title>
        <authorList>
            <person name="Novak L.V.F."/>
            <person name="Treitli S.C."/>
            <person name="Pyrih J."/>
            <person name="Halakuc P."/>
            <person name="Pipaliya S.V."/>
            <person name="Vacek V."/>
            <person name="Brzon O."/>
            <person name="Soukal P."/>
            <person name="Eme L."/>
            <person name="Dacks J.B."/>
            <person name="Karnkowska A."/>
            <person name="Elias M."/>
            <person name="Hampl V."/>
        </authorList>
    </citation>
    <scope>NUCLEOTIDE SEQUENCE [LARGE SCALE GENOMIC DNA]</scope>
    <source>
        <strain evidence="3">NAU3</strain>
        <tissue evidence="3">Gut</tissue>
    </source>
</reference>
<proteinExistence type="predicted"/>
<feature type="region of interest" description="Disordered" evidence="1">
    <location>
        <begin position="1"/>
        <end position="26"/>
    </location>
</feature>
<organism evidence="3 4">
    <name type="scientific">Blattamonas nauphoetae</name>
    <dbReference type="NCBI Taxonomy" id="2049346"/>
    <lineage>
        <taxon>Eukaryota</taxon>
        <taxon>Metamonada</taxon>
        <taxon>Preaxostyla</taxon>
        <taxon>Oxymonadida</taxon>
        <taxon>Blattamonas</taxon>
    </lineage>
</organism>
<dbReference type="EMBL" id="JARBJD010000071">
    <property type="protein sequence ID" value="KAK2955088.1"/>
    <property type="molecule type" value="Genomic_DNA"/>
</dbReference>
<dbReference type="InterPro" id="IPR002048">
    <property type="entry name" value="EF_hand_dom"/>
</dbReference>
<evidence type="ECO:0000313" key="4">
    <source>
        <dbReference type="Proteomes" id="UP001281761"/>
    </source>
</evidence>
<evidence type="ECO:0000259" key="2">
    <source>
        <dbReference type="PROSITE" id="PS50222"/>
    </source>
</evidence>
<accession>A0ABQ9XUD3</accession>
<feature type="region of interest" description="Disordered" evidence="1">
    <location>
        <begin position="629"/>
        <end position="653"/>
    </location>
</feature>
<feature type="region of interest" description="Disordered" evidence="1">
    <location>
        <begin position="125"/>
        <end position="272"/>
    </location>
</feature>
<feature type="compositionally biased region" description="Polar residues" evidence="1">
    <location>
        <begin position="1"/>
        <end position="10"/>
    </location>
</feature>
<feature type="domain" description="EF-hand" evidence="2">
    <location>
        <begin position="278"/>
        <end position="313"/>
    </location>
</feature>
<feature type="compositionally biased region" description="Low complexity" evidence="1">
    <location>
        <begin position="158"/>
        <end position="167"/>
    </location>
</feature>
<gene>
    <name evidence="3" type="ORF">BLNAU_10019</name>
</gene>
<feature type="region of interest" description="Disordered" evidence="1">
    <location>
        <begin position="561"/>
        <end position="599"/>
    </location>
</feature>
<dbReference type="InterPro" id="IPR011992">
    <property type="entry name" value="EF-hand-dom_pair"/>
</dbReference>
<feature type="region of interest" description="Disordered" evidence="1">
    <location>
        <begin position="326"/>
        <end position="389"/>
    </location>
</feature>
<feature type="compositionally biased region" description="Low complexity" evidence="1">
    <location>
        <begin position="192"/>
        <end position="223"/>
    </location>
</feature>
<feature type="compositionally biased region" description="Polar residues" evidence="1">
    <location>
        <begin position="577"/>
        <end position="588"/>
    </location>
</feature>
<evidence type="ECO:0000313" key="3">
    <source>
        <dbReference type="EMBL" id="KAK2955088.1"/>
    </source>
</evidence>
<dbReference type="Gene3D" id="1.10.238.10">
    <property type="entry name" value="EF-hand"/>
    <property type="match status" value="1"/>
</dbReference>